<dbReference type="EMBL" id="FPKW01000004">
    <property type="protein sequence ID" value="SFZ93232.1"/>
    <property type="molecule type" value="Genomic_DNA"/>
</dbReference>
<evidence type="ECO:0000313" key="1">
    <source>
        <dbReference type="EMBL" id="SFZ93232.1"/>
    </source>
</evidence>
<gene>
    <name evidence="1" type="ORF">SAMN05216324_104258</name>
</gene>
<sequence>MIARNSGDEQIFLMIFAICKQYSTINFKLEESLEASLLFSALTSCLSVSPTEKLSELERIDLKDLLSIK</sequence>
<accession>A0A1K2IM01</accession>
<reference evidence="2" key="1">
    <citation type="submission" date="2016-10" db="EMBL/GenBank/DDBJ databases">
        <authorList>
            <person name="Varghese N."/>
            <person name="Submissions S."/>
        </authorList>
    </citation>
    <scope>NUCLEOTIDE SEQUENCE [LARGE SCALE GENOMIC DNA]</scope>
    <source>
        <strain evidence="2">SUR2</strain>
    </source>
</reference>
<name>A0A1K2IM01_9FLAO</name>
<keyword evidence="2" id="KW-1185">Reference proteome</keyword>
<organism evidence="1 2">
    <name type="scientific">Chryseobacterium limigenitum</name>
    <dbReference type="NCBI Taxonomy" id="1612149"/>
    <lineage>
        <taxon>Bacteria</taxon>
        <taxon>Pseudomonadati</taxon>
        <taxon>Bacteroidota</taxon>
        <taxon>Flavobacteriia</taxon>
        <taxon>Flavobacteriales</taxon>
        <taxon>Weeksellaceae</taxon>
        <taxon>Chryseobacterium group</taxon>
        <taxon>Chryseobacterium</taxon>
    </lineage>
</organism>
<dbReference type="AlphaFoldDB" id="A0A1K2IM01"/>
<protein>
    <submittedName>
        <fullName evidence="1">Uncharacterized protein</fullName>
    </submittedName>
</protein>
<proteinExistence type="predicted"/>
<dbReference type="Proteomes" id="UP000182034">
    <property type="component" value="Unassembled WGS sequence"/>
</dbReference>
<evidence type="ECO:0000313" key="2">
    <source>
        <dbReference type="Proteomes" id="UP000182034"/>
    </source>
</evidence>
<dbReference type="RefSeq" id="WP_139255437.1">
    <property type="nucleotide sequence ID" value="NZ_FPKW01000004.1"/>
</dbReference>